<feature type="transmembrane region" description="Helical" evidence="1">
    <location>
        <begin position="17"/>
        <end position="37"/>
    </location>
</feature>
<sequence>MKFSPDVDQRIKNAASFYLYSLMCEVHILFLLAKNLLISSKY</sequence>
<dbReference type="EMBL" id="JRLF01000008">
    <property type="protein sequence ID" value="KQB41372.1"/>
    <property type="molecule type" value="Genomic_DNA"/>
</dbReference>
<accession>A0A0N8VN79</accession>
<reference evidence="2 3" key="1">
    <citation type="submission" date="2014-09" db="EMBL/GenBank/DDBJ databases">
        <title>Genome sequence of Flavobacterium aquidurense RC62.</title>
        <authorList>
            <person name="Kim J.F."/>
            <person name="Kwak M.-J."/>
        </authorList>
    </citation>
    <scope>NUCLEOTIDE SEQUENCE [LARGE SCALE GENOMIC DNA]</scope>
    <source>
        <strain evidence="2 3">RC62</strain>
    </source>
</reference>
<gene>
    <name evidence="2" type="ORF">RC62_4118</name>
</gene>
<organism evidence="2 3">
    <name type="scientific">Flavobacterium aquidurense</name>
    <dbReference type="NCBI Taxonomy" id="362413"/>
    <lineage>
        <taxon>Bacteria</taxon>
        <taxon>Pseudomonadati</taxon>
        <taxon>Bacteroidota</taxon>
        <taxon>Flavobacteriia</taxon>
        <taxon>Flavobacteriales</taxon>
        <taxon>Flavobacteriaceae</taxon>
        <taxon>Flavobacterium</taxon>
    </lineage>
</organism>
<protein>
    <submittedName>
        <fullName evidence="2">Uncharacterized protein</fullName>
    </submittedName>
</protein>
<keyword evidence="1" id="KW-0472">Membrane</keyword>
<evidence type="ECO:0000313" key="2">
    <source>
        <dbReference type="EMBL" id="KQB41372.1"/>
    </source>
</evidence>
<dbReference type="PATRIC" id="fig|362413.3.peg.4041"/>
<comment type="caution">
    <text evidence="2">The sequence shown here is derived from an EMBL/GenBank/DDBJ whole genome shotgun (WGS) entry which is preliminary data.</text>
</comment>
<name>A0A0N8VN79_9FLAO</name>
<dbReference type="Proteomes" id="UP000050443">
    <property type="component" value="Unassembled WGS sequence"/>
</dbReference>
<evidence type="ECO:0000256" key="1">
    <source>
        <dbReference type="SAM" id="Phobius"/>
    </source>
</evidence>
<proteinExistence type="predicted"/>
<dbReference type="AlphaFoldDB" id="A0A0N8VN79"/>
<keyword evidence="1" id="KW-0812">Transmembrane</keyword>
<keyword evidence="1" id="KW-1133">Transmembrane helix</keyword>
<evidence type="ECO:0000313" key="3">
    <source>
        <dbReference type="Proteomes" id="UP000050443"/>
    </source>
</evidence>